<dbReference type="EMBL" id="JAUESC010000002">
    <property type="protein sequence ID" value="KAK0604558.1"/>
    <property type="molecule type" value="Genomic_DNA"/>
</dbReference>
<proteinExistence type="predicted"/>
<comment type="caution">
    <text evidence="3">The sequence shown here is derived from an EMBL/GenBank/DDBJ whole genome shotgun (WGS) entry which is preliminary data.</text>
</comment>
<name>A0AA39W6I0_ACESA</name>
<evidence type="ECO:0000256" key="1">
    <source>
        <dbReference type="SAM" id="MobiDB-lite"/>
    </source>
</evidence>
<accession>A0AA39W6I0</accession>
<sequence>MPIPQFGGWDQKGPGGTDYSMVFSRARANKKQQKADITRCSIGNEHELIPPPPQPQDDPIMGRSALLLARVQWHTCLPPYLS</sequence>
<feature type="region of interest" description="Disordered" evidence="1">
    <location>
        <begin position="1"/>
        <end position="20"/>
    </location>
</feature>
<dbReference type="Pfam" id="PF05627">
    <property type="entry name" value="AvrRpt-cleavage"/>
    <property type="match status" value="1"/>
</dbReference>
<protein>
    <recommendedName>
        <fullName evidence="2">RIN4 pathogenic type III effector avirulence factor Avr cleavage site domain-containing protein</fullName>
    </recommendedName>
</protein>
<evidence type="ECO:0000313" key="3">
    <source>
        <dbReference type="EMBL" id="KAK0604558.1"/>
    </source>
</evidence>
<keyword evidence="4" id="KW-1185">Reference proteome</keyword>
<dbReference type="PANTHER" id="PTHR33882:SF11">
    <property type="entry name" value="RPM1-INTERACTING PROTEIN 4 (RIN4) FAMILY PROTEIN"/>
    <property type="match status" value="1"/>
</dbReference>
<feature type="domain" description="RIN4 pathogenic type III effector avirulence factor Avr cleavage site" evidence="2">
    <location>
        <begin position="2"/>
        <end position="31"/>
    </location>
</feature>
<dbReference type="AlphaFoldDB" id="A0AA39W6I0"/>
<evidence type="ECO:0000313" key="4">
    <source>
        <dbReference type="Proteomes" id="UP001168877"/>
    </source>
</evidence>
<dbReference type="PANTHER" id="PTHR33882">
    <property type="entry name" value="PATHOGENIC TYPE III EFFECTOR AVIRULENCE FACTOR AVR AVRRPT-CLEAVAGE: CLEAVAGE SITE PROTEIN"/>
    <property type="match status" value="1"/>
</dbReference>
<reference evidence="3" key="2">
    <citation type="submission" date="2023-06" db="EMBL/GenBank/DDBJ databases">
        <authorList>
            <person name="Swenson N.G."/>
            <person name="Wegrzyn J.L."/>
            <person name="Mcevoy S.L."/>
        </authorList>
    </citation>
    <scope>NUCLEOTIDE SEQUENCE</scope>
    <source>
        <strain evidence="3">NS2018</strain>
        <tissue evidence="3">Leaf</tissue>
    </source>
</reference>
<gene>
    <name evidence="3" type="ORF">LWI29_016883</name>
</gene>
<organism evidence="3 4">
    <name type="scientific">Acer saccharum</name>
    <name type="common">Sugar maple</name>
    <dbReference type="NCBI Taxonomy" id="4024"/>
    <lineage>
        <taxon>Eukaryota</taxon>
        <taxon>Viridiplantae</taxon>
        <taxon>Streptophyta</taxon>
        <taxon>Embryophyta</taxon>
        <taxon>Tracheophyta</taxon>
        <taxon>Spermatophyta</taxon>
        <taxon>Magnoliopsida</taxon>
        <taxon>eudicotyledons</taxon>
        <taxon>Gunneridae</taxon>
        <taxon>Pentapetalae</taxon>
        <taxon>rosids</taxon>
        <taxon>malvids</taxon>
        <taxon>Sapindales</taxon>
        <taxon>Sapindaceae</taxon>
        <taxon>Hippocastanoideae</taxon>
        <taxon>Acereae</taxon>
        <taxon>Acer</taxon>
    </lineage>
</organism>
<evidence type="ECO:0000259" key="2">
    <source>
        <dbReference type="Pfam" id="PF05627"/>
    </source>
</evidence>
<dbReference type="Proteomes" id="UP001168877">
    <property type="component" value="Unassembled WGS sequence"/>
</dbReference>
<dbReference type="InterPro" id="IPR008700">
    <property type="entry name" value="TypeIII_avirulence_cleave"/>
</dbReference>
<reference evidence="3" key="1">
    <citation type="journal article" date="2022" name="Plant J.">
        <title>Strategies of tolerance reflected in two North American maple genomes.</title>
        <authorList>
            <person name="McEvoy S.L."/>
            <person name="Sezen U.U."/>
            <person name="Trouern-Trend A."/>
            <person name="McMahon S.M."/>
            <person name="Schaberg P.G."/>
            <person name="Yang J."/>
            <person name="Wegrzyn J.L."/>
            <person name="Swenson N.G."/>
        </authorList>
    </citation>
    <scope>NUCLEOTIDE SEQUENCE</scope>
    <source>
        <strain evidence="3">NS2018</strain>
    </source>
</reference>